<evidence type="ECO:0000313" key="3">
    <source>
        <dbReference type="WBParaSite" id="SVE_0887900.1"/>
    </source>
</evidence>
<feature type="transmembrane region" description="Helical" evidence="1">
    <location>
        <begin position="12"/>
        <end position="34"/>
    </location>
</feature>
<reference evidence="2" key="1">
    <citation type="submission" date="2014-07" db="EMBL/GenBank/DDBJ databases">
        <authorList>
            <person name="Martin A.A"/>
            <person name="De Silva N."/>
        </authorList>
    </citation>
    <scope>NUCLEOTIDE SEQUENCE</scope>
</reference>
<evidence type="ECO:0000313" key="2">
    <source>
        <dbReference type="Proteomes" id="UP000035680"/>
    </source>
</evidence>
<keyword evidence="1" id="KW-0812">Transmembrane</keyword>
<reference evidence="3" key="2">
    <citation type="submission" date="2015-08" db="UniProtKB">
        <authorList>
            <consortium name="WormBaseParasite"/>
        </authorList>
    </citation>
    <scope>IDENTIFICATION</scope>
</reference>
<organism evidence="2 3">
    <name type="scientific">Strongyloides venezuelensis</name>
    <name type="common">Threadworm</name>
    <dbReference type="NCBI Taxonomy" id="75913"/>
    <lineage>
        <taxon>Eukaryota</taxon>
        <taxon>Metazoa</taxon>
        <taxon>Ecdysozoa</taxon>
        <taxon>Nematoda</taxon>
        <taxon>Chromadorea</taxon>
        <taxon>Rhabditida</taxon>
        <taxon>Tylenchina</taxon>
        <taxon>Panagrolaimomorpha</taxon>
        <taxon>Strongyloidoidea</taxon>
        <taxon>Strongyloididae</taxon>
        <taxon>Strongyloides</taxon>
    </lineage>
</organism>
<name>A0A0K0FJ06_STRVS</name>
<keyword evidence="2" id="KW-1185">Reference proteome</keyword>
<keyword evidence="1" id="KW-1133">Transmembrane helix</keyword>
<dbReference type="Proteomes" id="UP000035680">
    <property type="component" value="Unassembled WGS sequence"/>
</dbReference>
<proteinExistence type="predicted"/>
<evidence type="ECO:0000256" key="1">
    <source>
        <dbReference type="SAM" id="Phobius"/>
    </source>
</evidence>
<keyword evidence="1" id="KW-0472">Membrane</keyword>
<accession>A0A0K0FJ06</accession>
<protein>
    <submittedName>
        <fullName evidence="3">Secreted protein</fullName>
    </submittedName>
</protein>
<dbReference type="AlphaFoldDB" id="A0A0K0FJ06"/>
<dbReference type="WBParaSite" id="SVE_0887900.1">
    <property type="protein sequence ID" value="SVE_0887900.1"/>
    <property type="gene ID" value="SVE_0887900"/>
</dbReference>
<sequence>MLKELITKIPIMIYRNLGVFTFFLIFTTIAANYFPLCSGRDHVIQNDLIKKTTLKESVRLRSLMVVWPFIGVARPPATCVPADTF</sequence>